<protein>
    <submittedName>
        <fullName evidence="1">Uncharacterized protein</fullName>
    </submittedName>
</protein>
<evidence type="ECO:0000313" key="1">
    <source>
        <dbReference type="EMBL" id="TPP61423.1"/>
    </source>
</evidence>
<organism evidence="1 2">
    <name type="scientific">Fasciola gigantica</name>
    <name type="common">Giant liver fluke</name>
    <dbReference type="NCBI Taxonomy" id="46835"/>
    <lineage>
        <taxon>Eukaryota</taxon>
        <taxon>Metazoa</taxon>
        <taxon>Spiralia</taxon>
        <taxon>Lophotrochozoa</taxon>
        <taxon>Platyhelminthes</taxon>
        <taxon>Trematoda</taxon>
        <taxon>Digenea</taxon>
        <taxon>Plagiorchiida</taxon>
        <taxon>Echinostomata</taxon>
        <taxon>Echinostomatoidea</taxon>
        <taxon>Fasciolidae</taxon>
        <taxon>Fasciola</taxon>
    </lineage>
</organism>
<dbReference type="OrthoDB" id="6280186at2759"/>
<gene>
    <name evidence="1" type="ORF">FGIG_09249</name>
</gene>
<dbReference type="Proteomes" id="UP000316759">
    <property type="component" value="Unassembled WGS sequence"/>
</dbReference>
<keyword evidence="2" id="KW-1185">Reference proteome</keyword>
<dbReference type="AlphaFoldDB" id="A0A504YJL5"/>
<proteinExistence type="predicted"/>
<name>A0A504YJL5_FASGI</name>
<sequence length="182" mass="20138">MSGKSGPRISKPCNSIESEWPHANQLHISKDSNSDNVKLALNWTMIPPHVRPKCPACGCRQIRVECGPINVDYETLKEKEQRDSYLGYLKSFNSTCICEQAKASRIVPIVPCGEPVSCTCKELNRHVGTVPTINEPEGYCPCCSKPIVPEPSPQPPRAPVPMMSVSCGCCLPQMDDYYTPSW</sequence>
<comment type="caution">
    <text evidence="1">The sequence shown here is derived from an EMBL/GenBank/DDBJ whole genome shotgun (WGS) entry which is preliminary data.</text>
</comment>
<accession>A0A504YJL5</accession>
<reference evidence="1 2" key="1">
    <citation type="submission" date="2019-04" db="EMBL/GenBank/DDBJ databases">
        <title>Annotation for the trematode Fasciola gigantica.</title>
        <authorList>
            <person name="Choi Y.-J."/>
        </authorList>
    </citation>
    <scope>NUCLEOTIDE SEQUENCE [LARGE SCALE GENOMIC DNA]</scope>
    <source>
        <strain evidence="1">Uganda_cow_1</strain>
    </source>
</reference>
<dbReference type="EMBL" id="SUNJ01008180">
    <property type="protein sequence ID" value="TPP61423.1"/>
    <property type="molecule type" value="Genomic_DNA"/>
</dbReference>
<evidence type="ECO:0000313" key="2">
    <source>
        <dbReference type="Proteomes" id="UP000316759"/>
    </source>
</evidence>